<evidence type="ECO:0008006" key="4">
    <source>
        <dbReference type="Google" id="ProtNLM"/>
    </source>
</evidence>
<comment type="caution">
    <text evidence="2">The sequence shown here is derived from an EMBL/GenBank/DDBJ whole genome shotgun (WGS) entry which is preliminary data.</text>
</comment>
<evidence type="ECO:0000313" key="2">
    <source>
        <dbReference type="EMBL" id="PSL49584.1"/>
    </source>
</evidence>
<dbReference type="RefSeq" id="WP_106526812.1">
    <property type="nucleotide sequence ID" value="NZ_PYAW01000001.1"/>
</dbReference>
<feature type="signal peptide" evidence="1">
    <location>
        <begin position="1"/>
        <end position="20"/>
    </location>
</feature>
<gene>
    <name evidence="2" type="ORF">CLV51_101918</name>
</gene>
<dbReference type="OrthoDB" id="632107at2"/>
<protein>
    <recommendedName>
        <fullName evidence="4">DUF4412 domain-containing protein</fullName>
    </recommendedName>
</protein>
<sequence length="313" mass="35547">MKRFLGLMTMIVALAFTARAQEYVALNYTFHKGELYELEQKSRSETYMTINEIVQRTTRDYNNIITMDVTDVNPGKTTLTFRYKDLKFNFNAKNQNIFVDAKVTNDKEPFQAGLKKVLDQPFTVEIQTTGIINKVEGLDQILDNAASAFNSLKKDEQAAYKKLMKDQFGTAAFQSWLEQLLIMYPAHGIKTGTQWEENVPMRGGLVGSIDLYWNLQTWDTQTAKIGGTSKIKTDKVQMLTLDDDIKATAEISGTTSSNYLVNRSSGFPNICVQTTEMNGEYTYKADKAKRIKHDLKVPVKVVTNASYKIKQMK</sequence>
<dbReference type="AlphaFoldDB" id="A0A2P8HTU2"/>
<dbReference type="Proteomes" id="UP000240971">
    <property type="component" value="Unassembled WGS sequence"/>
</dbReference>
<dbReference type="Pfam" id="PF19777">
    <property type="entry name" value="DUF6263"/>
    <property type="match status" value="1"/>
</dbReference>
<evidence type="ECO:0000256" key="1">
    <source>
        <dbReference type="SAM" id="SignalP"/>
    </source>
</evidence>
<dbReference type="InterPro" id="IPR046230">
    <property type="entry name" value="DUF6263"/>
</dbReference>
<proteinExistence type="predicted"/>
<accession>A0A2P8HTU2</accession>
<evidence type="ECO:0000313" key="3">
    <source>
        <dbReference type="Proteomes" id="UP000240971"/>
    </source>
</evidence>
<dbReference type="EMBL" id="PYAW01000001">
    <property type="protein sequence ID" value="PSL49584.1"/>
    <property type="molecule type" value="Genomic_DNA"/>
</dbReference>
<name>A0A2P8HTU2_CHINA</name>
<keyword evidence="1" id="KW-0732">Signal</keyword>
<keyword evidence="3" id="KW-1185">Reference proteome</keyword>
<feature type="chain" id="PRO_5015191230" description="DUF4412 domain-containing protein" evidence="1">
    <location>
        <begin position="21"/>
        <end position="313"/>
    </location>
</feature>
<organism evidence="2 3">
    <name type="scientific">Chitinophaga niastensis</name>
    <dbReference type="NCBI Taxonomy" id="536980"/>
    <lineage>
        <taxon>Bacteria</taxon>
        <taxon>Pseudomonadati</taxon>
        <taxon>Bacteroidota</taxon>
        <taxon>Chitinophagia</taxon>
        <taxon>Chitinophagales</taxon>
        <taxon>Chitinophagaceae</taxon>
        <taxon>Chitinophaga</taxon>
    </lineage>
</organism>
<reference evidence="2 3" key="1">
    <citation type="submission" date="2018-03" db="EMBL/GenBank/DDBJ databases">
        <title>Genomic Encyclopedia of Archaeal and Bacterial Type Strains, Phase II (KMG-II): from individual species to whole genera.</title>
        <authorList>
            <person name="Goeker M."/>
        </authorList>
    </citation>
    <scope>NUCLEOTIDE SEQUENCE [LARGE SCALE GENOMIC DNA]</scope>
    <source>
        <strain evidence="2 3">DSM 24859</strain>
    </source>
</reference>